<gene>
    <name evidence="2" type="ORF">Tci_910767</name>
</gene>
<dbReference type="InterPro" id="IPR040853">
    <property type="entry name" value="RapA2_cadherin-like"/>
</dbReference>
<sequence>GTVVENNGKWTLTAEGATAQQISDLINKPLLVTGQLVATDVDDGSHLTYGLKSGTAAVAGFNLKSDGSWTFDSSNDAYDSLAAGEIKTITTDEHGAKGDSTLTITLTGTNDAPIAIASIGTGVEDTVTTGQLTATDVDHNDALTYTVKDADKP</sequence>
<reference evidence="2" key="1">
    <citation type="journal article" date="2019" name="Sci. Rep.">
        <title>Draft genome of Tanacetum cinerariifolium, the natural source of mosquito coil.</title>
        <authorList>
            <person name="Yamashiro T."/>
            <person name="Shiraishi A."/>
            <person name="Satake H."/>
            <person name="Nakayama K."/>
        </authorList>
    </citation>
    <scope>NUCLEOTIDE SEQUENCE</scope>
</reference>
<dbReference type="Pfam" id="PF17803">
    <property type="entry name" value="Cadherin_4"/>
    <property type="match status" value="1"/>
</dbReference>
<dbReference type="NCBIfam" id="TIGR01965">
    <property type="entry name" value="VCBS_repeat"/>
    <property type="match status" value="1"/>
</dbReference>
<dbReference type="AlphaFoldDB" id="A0A699VZ91"/>
<comment type="caution">
    <text evidence="2">The sequence shown here is derived from an EMBL/GenBank/DDBJ whole genome shotgun (WGS) entry which is preliminary data.</text>
</comment>
<proteinExistence type="predicted"/>
<evidence type="ECO:0000313" key="2">
    <source>
        <dbReference type="EMBL" id="GFD38798.1"/>
    </source>
</evidence>
<evidence type="ECO:0000259" key="1">
    <source>
        <dbReference type="Pfam" id="PF17803"/>
    </source>
</evidence>
<feature type="non-terminal residue" evidence="2">
    <location>
        <position position="153"/>
    </location>
</feature>
<dbReference type="InterPro" id="IPR010221">
    <property type="entry name" value="VCBS_dom"/>
</dbReference>
<organism evidence="2">
    <name type="scientific">Tanacetum cinerariifolium</name>
    <name type="common">Dalmatian daisy</name>
    <name type="synonym">Chrysanthemum cinerariifolium</name>
    <dbReference type="NCBI Taxonomy" id="118510"/>
    <lineage>
        <taxon>Eukaryota</taxon>
        <taxon>Viridiplantae</taxon>
        <taxon>Streptophyta</taxon>
        <taxon>Embryophyta</taxon>
        <taxon>Tracheophyta</taxon>
        <taxon>Spermatophyta</taxon>
        <taxon>Magnoliopsida</taxon>
        <taxon>eudicotyledons</taxon>
        <taxon>Gunneridae</taxon>
        <taxon>Pentapetalae</taxon>
        <taxon>asterids</taxon>
        <taxon>campanulids</taxon>
        <taxon>Asterales</taxon>
        <taxon>Asteraceae</taxon>
        <taxon>Asteroideae</taxon>
        <taxon>Anthemideae</taxon>
        <taxon>Anthemidinae</taxon>
        <taxon>Tanacetum</taxon>
    </lineage>
</organism>
<protein>
    <recommendedName>
        <fullName evidence="1">RapA2 cadherin-like domain-containing protein</fullName>
    </recommendedName>
</protein>
<dbReference type="EMBL" id="BKCJ011506175">
    <property type="protein sequence ID" value="GFD38798.1"/>
    <property type="molecule type" value="Genomic_DNA"/>
</dbReference>
<feature type="non-terminal residue" evidence="2">
    <location>
        <position position="1"/>
    </location>
</feature>
<feature type="domain" description="RapA2 cadherin-like" evidence="1">
    <location>
        <begin position="101"/>
        <end position="148"/>
    </location>
</feature>
<name>A0A699VZ91_TANCI</name>
<accession>A0A699VZ91</accession>